<dbReference type="CDD" id="cd16415">
    <property type="entry name" value="HAD_dREG-2_like"/>
    <property type="match status" value="1"/>
</dbReference>
<keyword evidence="1" id="KW-0812">Transmembrane</keyword>
<proteinExistence type="predicted"/>
<accession>A0A498HEL5</accession>
<dbReference type="NCBIfam" id="TIGR02252">
    <property type="entry name" value="DREG-2"/>
    <property type="match status" value="1"/>
</dbReference>
<dbReference type="Gene3D" id="3.40.50.1000">
    <property type="entry name" value="HAD superfamily/HAD-like"/>
    <property type="match status" value="1"/>
</dbReference>
<dbReference type="InterPro" id="IPR036412">
    <property type="entry name" value="HAD-like_sf"/>
</dbReference>
<comment type="caution">
    <text evidence="3">The sequence shown here is derived from an EMBL/GenBank/DDBJ whole genome shotgun (WGS) entry which is preliminary data.</text>
</comment>
<dbReference type="AlphaFoldDB" id="A0A498HEL5"/>
<dbReference type="SFLD" id="SFLDS00003">
    <property type="entry name" value="Haloacid_Dehalogenase"/>
    <property type="match status" value="1"/>
</dbReference>
<organism evidence="3 4">
    <name type="scientific">Malus domestica</name>
    <name type="common">Apple</name>
    <name type="synonym">Pyrus malus</name>
    <dbReference type="NCBI Taxonomy" id="3750"/>
    <lineage>
        <taxon>Eukaryota</taxon>
        <taxon>Viridiplantae</taxon>
        <taxon>Streptophyta</taxon>
        <taxon>Embryophyta</taxon>
        <taxon>Tracheophyta</taxon>
        <taxon>Spermatophyta</taxon>
        <taxon>Magnoliopsida</taxon>
        <taxon>eudicotyledons</taxon>
        <taxon>Gunneridae</taxon>
        <taxon>Pentapetalae</taxon>
        <taxon>rosids</taxon>
        <taxon>fabids</taxon>
        <taxon>Rosales</taxon>
        <taxon>Rosaceae</taxon>
        <taxon>Amygdaloideae</taxon>
        <taxon>Maleae</taxon>
        <taxon>Malus</taxon>
    </lineage>
</organism>
<dbReference type="Pfam" id="PF00702">
    <property type="entry name" value="Hydrolase"/>
    <property type="match status" value="1"/>
</dbReference>
<dbReference type="InterPro" id="IPR011949">
    <property type="entry name" value="HAD-SF_hydro_IA_REG-2-like"/>
</dbReference>
<dbReference type="PANTHER" id="PTHR12956:SF27">
    <property type="entry name" value="TRANSMEMBRANE PROTEIN"/>
    <property type="match status" value="1"/>
</dbReference>
<keyword evidence="1" id="KW-1133">Transmembrane helix</keyword>
<dbReference type="InterPro" id="IPR023214">
    <property type="entry name" value="HAD_sf"/>
</dbReference>
<evidence type="ECO:0000259" key="2">
    <source>
        <dbReference type="Pfam" id="PF04765"/>
    </source>
</evidence>
<evidence type="ECO:0000313" key="3">
    <source>
        <dbReference type="EMBL" id="RXH69908.1"/>
    </source>
</evidence>
<name>A0A498HEL5_MALDO</name>
<dbReference type="InterPro" id="IPR044924">
    <property type="entry name" value="HAD-SF_hydro_IA_REG-2-like_cap"/>
</dbReference>
<dbReference type="STRING" id="3750.A0A498HEL5"/>
<dbReference type="InterPro" id="IPR006852">
    <property type="entry name" value="TOD1_MUCI70"/>
</dbReference>
<dbReference type="NCBIfam" id="TIGR01549">
    <property type="entry name" value="HAD-SF-IA-v1"/>
    <property type="match status" value="1"/>
</dbReference>
<dbReference type="Gene3D" id="1.10.150.720">
    <property type="entry name" value="Haloacid dehalogenase-like hydrolase"/>
    <property type="match status" value="1"/>
</dbReference>
<dbReference type="InterPro" id="IPR006439">
    <property type="entry name" value="HAD-SF_hydro_IA"/>
</dbReference>
<dbReference type="InterPro" id="IPR048354">
    <property type="entry name" value="TOD1_MUCI70_glycTrfase_dom"/>
</dbReference>
<reference evidence="3 4" key="1">
    <citation type="submission" date="2018-10" db="EMBL/GenBank/DDBJ databases">
        <title>A high-quality apple genome assembly.</title>
        <authorList>
            <person name="Hu J."/>
        </authorList>
    </citation>
    <scope>NUCLEOTIDE SEQUENCE [LARGE SCALE GENOMIC DNA]</scope>
    <source>
        <strain evidence="4">cv. HFTH1</strain>
        <tissue evidence="3">Young leaf</tissue>
    </source>
</reference>
<dbReference type="SUPFAM" id="SSF56784">
    <property type="entry name" value="HAD-like"/>
    <property type="match status" value="1"/>
</dbReference>
<dbReference type="Proteomes" id="UP000290289">
    <property type="component" value="Chromosome 16"/>
</dbReference>
<dbReference type="PANTHER" id="PTHR12956">
    <property type="entry name" value="ALKALINE CERAMIDASE-RELATED"/>
    <property type="match status" value="1"/>
</dbReference>
<keyword evidence="1" id="KW-0472">Membrane</keyword>
<gene>
    <name evidence="3" type="ORF">DVH24_007164</name>
</gene>
<evidence type="ECO:0000313" key="4">
    <source>
        <dbReference type="Proteomes" id="UP000290289"/>
    </source>
</evidence>
<protein>
    <recommendedName>
        <fullName evidence="2">TOD1/MUCI70 glycosyltransferase-like domain-containing protein</fullName>
    </recommendedName>
</protein>
<dbReference type="PRINTS" id="PR00413">
    <property type="entry name" value="HADHALOGNASE"/>
</dbReference>
<dbReference type="Pfam" id="PF04765">
    <property type="entry name" value="TOD1_MUCI70"/>
    <property type="match status" value="1"/>
</dbReference>
<dbReference type="EMBL" id="RDQH01000342">
    <property type="protein sequence ID" value="RXH69908.1"/>
    <property type="molecule type" value="Genomic_DNA"/>
</dbReference>
<dbReference type="SFLD" id="SFLDG01129">
    <property type="entry name" value="C1.5:_HAD__Beta-PGM__Phosphata"/>
    <property type="match status" value="1"/>
</dbReference>
<feature type="transmembrane region" description="Helical" evidence="1">
    <location>
        <begin position="112"/>
        <end position="132"/>
    </location>
</feature>
<evidence type="ECO:0000256" key="1">
    <source>
        <dbReference type="SAM" id="Phobius"/>
    </source>
</evidence>
<sequence>MRNGAICFPRQHETGDKLQRTENLTLVIASSHGSSGLYQRCWIFPLRHSVAVRSPTRQTRHENSSIDDSGESLLPEEMRRGIIGALLMYQGEHGTRLVRKGRRLGRIARNKFWFWVFLFAAIFFIHLLLVGFKMHPPAKLEGSGSSISISVHPEILPSGVGKPPRSKRHLPCEVGLLESVEYLVEPWEVRNFTHFSLEYIDQEGLPSRSNIYKPRFGGHQTLEEREQSFFAKNQTLHCGFVKGPLGFSSSGFDLDVKDKAYMNGCKIVVSSCIFGSSDFLRRPTSKKMSEYSKKNVCFVMFVDEQTLAKLSTEGHVPDDTGRIGLWRVVIVKNLPYEDMRRTGKVPKLLSHRLFPNSWYSIWLDSKMRLNTDPMLIIEYFLWRTKSEYAISNHYGRHCVWDEVLQNKRLDKYNHTAIDEQFTFYQSDGLTKFDPSDPNTPLPNVPEGSFIVRAHTPISNLFSCLWFNEVNRFTSRDQLSFAYTYLKLRRMNPERPFYLNMFKNAAMEGCLMRWSHGGALLKALKPLHVNVPKYSIRCSSMSVHSGGGGSAVSRRAYDALLLDAGGTLLQLKKPVEEVYASIGTKYGVTATPAEIKQGFRRAFSATWPQKLRYQGDGRPFWKLVVSEATGCANLDYFEQVYEYYAKGDSWRLPDGAYETMLLLKDAGVKLAVVSNFDSRLRKLLEDLNVLHLFDAVIISSEVGYEKPDAGIFKAALEQVHVDAGKAVHVGDDKIADKDGANAIGIDCLLWGLDVKTFSEIRNRILISDNDVIGGTENVIRSAQTANVSSGKEMDIH</sequence>
<feature type="domain" description="TOD1/MUCI70 glycosyltransferase-like" evidence="2">
    <location>
        <begin position="197"/>
        <end position="511"/>
    </location>
</feature>
<keyword evidence="4" id="KW-1185">Reference proteome</keyword>